<dbReference type="EMBL" id="NCEQ01000003">
    <property type="protein sequence ID" value="OYX58158.1"/>
    <property type="molecule type" value="Genomic_DNA"/>
</dbReference>
<dbReference type="Proteomes" id="UP000216147">
    <property type="component" value="Unassembled WGS sequence"/>
</dbReference>
<gene>
    <name evidence="2" type="ORF">B7Y86_03900</name>
</gene>
<proteinExistence type="predicted"/>
<dbReference type="PANTHER" id="PTHR22946:SF9">
    <property type="entry name" value="POLYKETIDE TRANSFERASE AF380"/>
    <property type="match status" value="1"/>
</dbReference>
<reference evidence="2 3" key="1">
    <citation type="submission" date="2017-03" db="EMBL/GenBank/DDBJ databases">
        <title>Lifting the veil on microbial sulfur biogeochemistry in mining wastewaters.</title>
        <authorList>
            <person name="Kantor R.S."/>
            <person name="Colenbrander Nelson T."/>
            <person name="Marshall S."/>
            <person name="Bennett D."/>
            <person name="Apte S."/>
            <person name="Camacho D."/>
            <person name="Thomas B.C."/>
            <person name="Warren L.A."/>
            <person name="Banfield J.F."/>
        </authorList>
    </citation>
    <scope>NUCLEOTIDE SEQUENCE [LARGE SCALE GENOMIC DNA]</scope>
    <source>
        <strain evidence="2">32-68-21</strain>
    </source>
</reference>
<dbReference type="InterPro" id="IPR050261">
    <property type="entry name" value="FrsA_esterase"/>
</dbReference>
<protein>
    <submittedName>
        <fullName evidence="2">Dienelactone hydrolase</fullName>
    </submittedName>
</protein>
<dbReference type="SUPFAM" id="SSF53474">
    <property type="entry name" value="alpha/beta-Hydrolases"/>
    <property type="match status" value="1"/>
</dbReference>
<evidence type="ECO:0000256" key="1">
    <source>
        <dbReference type="ARBA" id="ARBA00022801"/>
    </source>
</evidence>
<dbReference type="InterPro" id="IPR029058">
    <property type="entry name" value="AB_hydrolase_fold"/>
</dbReference>
<organism evidence="2 3">
    <name type="scientific">Brevundimonas subvibrioides</name>
    <dbReference type="NCBI Taxonomy" id="74313"/>
    <lineage>
        <taxon>Bacteria</taxon>
        <taxon>Pseudomonadati</taxon>
        <taxon>Pseudomonadota</taxon>
        <taxon>Alphaproteobacteria</taxon>
        <taxon>Caulobacterales</taxon>
        <taxon>Caulobacteraceae</taxon>
        <taxon>Brevundimonas</taxon>
    </lineage>
</organism>
<dbReference type="AlphaFoldDB" id="A0A258HPA9"/>
<sequence>MDTLSDRWAKLEPFATVVGPDDDRPRPTAILFHGCGGLRGHLPMYAQAAKAAGWRAVIVDSYAPRGWSREFAMATVCTGLMLRGWERGGDVVASIQGVSARPDVDETRIALAGWSHGGWGIMEAMSCDPGPAKALGVRDAETADLSGVKATWLAYPYVGVAALNRMRPWRHCPKTLAVISQRDHLTTVRNAERVHDMVRNCGAEVETWIAPGTHSFDEPMTALPMKYDAELTGEAIRRFRALLEDVAVAPRPVHAAA</sequence>
<comment type="caution">
    <text evidence="2">The sequence shown here is derived from an EMBL/GenBank/DDBJ whole genome shotgun (WGS) entry which is preliminary data.</text>
</comment>
<dbReference type="PANTHER" id="PTHR22946">
    <property type="entry name" value="DIENELACTONE HYDROLASE DOMAIN-CONTAINING PROTEIN-RELATED"/>
    <property type="match status" value="1"/>
</dbReference>
<dbReference type="Gene3D" id="3.40.50.1820">
    <property type="entry name" value="alpha/beta hydrolase"/>
    <property type="match status" value="1"/>
</dbReference>
<accession>A0A258HPA9</accession>
<name>A0A258HPA9_9CAUL</name>
<evidence type="ECO:0000313" key="3">
    <source>
        <dbReference type="Proteomes" id="UP000216147"/>
    </source>
</evidence>
<evidence type="ECO:0000313" key="2">
    <source>
        <dbReference type="EMBL" id="OYX58158.1"/>
    </source>
</evidence>
<dbReference type="GO" id="GO:0052689">
    <property type="term" value="F:carboxylic ester hydrolase activity"/>
    <property type="evidence" value="ECO:0007669"/>
    <property type="project" value="UniProtKB-ARBA"/>
</dbReference>
<keyword evidence="1 2" id="KW-0378">Hydrolase</keyword>